<gene>
    <name evidence="1" type="ORF">Vretifemale_2959</name>
</gene>
<organism evidence="1 2">
    <name type="scientific">Volvox reticuliferus</name>
    <dbReference type="NCBI Taxonomy" id="1737510"/>
    <lineage>
        <taxon>Eukaryota</taxon>
        <taxon>Viridiplantae</taxon>
        <taxon>Chlorophyta</taxon>
        <taxon>core chlorophytes</taxon>
        <taxon>Chlorophyceae</taxon>
        <taxon>CS clade</taxon>
        <taxon>Chlamydomonadales</taxon>
        <taxon>Volvocaceae</taxon>
        <taxon>Volvox</taxon>
    </lineage>
</organism>
<feature type="non-terminal residue" evidence="1">
    <location>
        <position position="1"/>
    </location>
</feature>
<keyword evidence="2" id="KW-1185">Reference proteome</keyword>
<dbReference type="AlphaFoldDB" id="A0A8J4C225"/>
<proteinExistence type="predicted"/>
<evidence type="ECO:0000313" key="2">
    <source>
        <dbReference type="Proteomes" id="UP000747110"/>
    </source>
</evidence>
<accession>A0A8J4C225</accession>
<protein>
    <submittedName>
        <fullName evidence="1">Uncharacterized protein</fullName>
    </submittedName>
</protein>
<dbReference type="Proteomes" id="UP000747110">
    <property type="component" value="Unassembled WGS sequence"/>
</dbReference>
<comment type="caution">
    <text evidence="1">The sequence shown here is derived from an EMBL/GenBank/DDBJ whole genome shotgun (WGS) entry which is preliminary data.</text>
</comment>
<feature type="non-terminal residue" evidence="1">
    <location>
        <position position="220"/>
    </location>
</feature>
<evidence type="ECO:0000313" key="1">
    <source>
        <dbReference type="EMBL" id="GIL72617.1"/>
    </source>
</evidence>
<sequence length="220" mass="22508">AVAQAPTMLQAFSGRTLDSRTASAICSAPGGISRYLSGTGARLQRSLSGGDGGGMEAAVLPMSPLQASGGSGGSGVPALSPEVASALAAAVLRSREINTGCEERAGASAPAALRQRRHSIVRTGWLGWWPLALAEKALVVGAASAVSVASELLEARTGVSHLQPPAPYGPEEGLITVPLLRPYATLWAHLPWPIAPVAHTGWWMLVGLTCGMLAAVDTMR</sequence>
<dbReference type="EMBL" id="BNCP01000004">
    <property type="protein sequence ID" value="GIL72617.1"/>
    <property type="molecule type" value="Genomic_DNA"/>
</dbReference>
<name>A0A8J4C225_9CHLO</name>
<reference evidence="1" key="1">
    <citation type="journal article" date="2021" name="Proc. Natl. Acad. Sci. U.S.A.">
        <title>Three genomes in the algal genus Volvox reveal the fate of a haploid sex-determining region after a transition to homothallism.</title>
        <authorList>
            <person name="Yamamoto K."/>
            <person name="Hamaji T."/>
            <person name="Kawai-Toyooka H."/>
            <person name="Matsuzaki R."/>
            <person name="Takahashi F."/>
            <person name="Nishimura Y."/>
            <person name="Kawachi M."/>
            <person name="Noguchi H."/>
            <person name="Minakuchi Y."/>
            <person name="Umen J.G."/>
            <person name="Toyoda A."/>
            <person name="Nozaki H."/>
        </authorList>
    </citation>
    <scope>NUCLEOTIDE SEQUENCE</scope>
    <source>
        <strain evidence="1">NIES-3786</strain>
    </source>
</reference>